<gene>
    <name evidence="1" type="ORF">HD556DRAFT_1312464</name>
</gene>
<reference evidence="1" key="1">
    <citation type="journal article" date="2020" name="New Phytol.">
        <title>Comparative genomics reveals dynamic genome evolution in host specialist ectomycorrhizal fungi.</title>
        <authorList>
            <person name="Lofgren L.A."/>
            <person name="Nguyen N.H."/>
            <person name="Vilgalys R."/>
            <person name="Ruytinx J."/>
            <person name="Liao H.L."/>
            <person name="Branco S."/>
            <person name="Kuo A."/>
            <person name="LaButti K."/>
            <person name="Lipzen A."/>
            <person name="Andreopoulos W."/>
            <person name="Pangilinan J."/>
            <person name="Riley R."/>
            <person name="Hundley H."/>
            <person name="Na H."/>
            <person name="Barry K."/>
            <person name="Grigoriev I.V."/>
            <person name="Stajich J.E."/>
            <person name="Kennedy P.G."/>
        </authorList>
    </citation>
    <scope>NUCLEOTIDE SEQUENCE</scope>
    <source>
        <strain evidence="1">S12</strain>
    </source>
</reference>
<keyword evidence="2" id="KW-1185">Reference proteome</keyword>
<comment type="caution">
    <text evidence="1">The sequence shown here is derived from an EMBL/GenBank/DDBJ whole genome shotgun (WGS) entry which is preliminary data.</text>
</comment>
<organism evidence="1 2">
    <name type="scientific">Suillus plorans</name>
    <dbReference type="NCBI Taxonomy" id="116603"/>
    <lineage>
        <taxon>Eukaryota</taxon>
        <taxon>Fungi</taxon>
        <taxon>Dikarya</taxon>
        <taxon>Basidiomycota</taxon>
        <taxon>Agaricomycotina</taxon>
        <taxon>Agaricomycetes</taxon>
        <taxon>Agaricomycetidae</taxon>
        <taxon>Boletales</taxon>
        <taxon>Suillineae</taxon>
        <taxon>Suillaceae</taxon>
        <taxon>Suillus</taxon>
    </lineage>
</organism>
<evidence type="ECO:0000313" key="2">
    <source>
        <dbReference type="Proteomes" id="UP000719766"/>
    </source>
</evidence>
<dbReference type="RefSeq" id="XP_041155192.1">
    <property type="nucleotide sequence ID" value="XM_041300661.1"/>
</dbReference>
<accession>A0A9P7DCL3</accession>
<protein>
    <submittedName>
        <fullName evidence="1">Uncharacterized protein</fullName>
    </submittedName>
</protein>
<evidence type="ECO:0000313" key="1">
    <source>
        <dbReference type="EMBL" id="KAG1787886.1"/>
    </source>
</evidence>
<name>A0A9P7DCL3_9AGAM</name>
<dbReference type="OrthoDB" id="2688023at2759"/>
<proteinExistence type="predicted"/>
<dbReference type="EMBL" id="JABBWE010000074">
    <property type="protein sequence ID" value="KAG1787886.1"/>
    <property type="molecule type" value="Genomic_DNA"/>
</dbReference>
<sequence>MAASAPQLSDGNPQGYISISDIDELQIYEDGTLEAVLSAYSISIKLEYKFLHTAAAPYLVGKPATSREHLKVLWHIPTFNDLEMLPGVTAFMLESLMWRPLGGIAHWATKAIILVGPLGYRKQY</sequence>
<dbReference type="AlphaFoldDB" id="A0A9P7DCL3"/>
<dbReference type="GeneID" id="64594425"/>
<dbReference type="Proteomes" id="UP000719766">
    <property type="component" value="Unassembled WGS sequence"/>
</dbReference>